<feature type="transmembrane region" description="Helical" evidence="1">
    <location>
        <begin position="171"/>
        <end position="190"/>
    </location>
</feature>
<feature type="transmembrane region" description="Helical" evidence="1">
    <location>
        <begin position="29"/>
        <end position="53"/>
    </location>
</feature>
<proteinExistence type="predicted"/>
<feature type="transmembrane region" description="Helical" evidence="1">
    <location>
        <begin position="59"/>
        <end position="76"/>
    </location>
</feature>
<dbReference type="Proteomes" id="UP000316905">
    <property type="component" value="Unassembled WGS sequence"/>
</dbReference>
<feature type="transmembrane region" description="Helical" evidence="1">
    <location>
        <begin position="6"/>
        <end position="22"/>
    </location>
</feature>
<evidence type="ECO:0000313" key="2">
    <source>
        <dbReference type="EMBL" id="TWI54811.1"/>
    </source>
</evidence>
<name>A0A562QDI7_9PSED</name>
<sequence length="243" mass="26205">MQTTVNLWPLIGVLVIVIGFVLRFNPMLVVALTALATGFAAAMPLETILATIGTGFIKTRALPLIILLPLAIIGLLERHGLREHAQHFIGRIRSATVGRLLIAYLFVRETTAALGLTSLGGHPQMVRPLLAPMAEGAAENRYGKLPEAVRYRLLALCAATDNIGLFFGEDIFVAFGAIALMHTFLLGSGIDVEPLHIAFWGIPTAICAFIIHAVRLKRFDSRLERELGGQQAAPTLPAAVSQE</sequence>
<gene>
    <name evidence="2" type="ORF">IQ22_01714</name>
</gene>
<accession>A0A562QDI7</accession>
<organism evidence="2 3">
    <name type="scientific">Pseudomonas duriflava</name>
    <dbReference type="NCBI Taxonomy" id="459528"/>
    <lineage>
        <taxon>Bacteria</taxon>
        <taxon>Pseudomonadati</taxon>
        <taxon>Pseudomonadota</taxon>
        <taxon>Gammaproteobacteria</taxon>
        <taxon>Pseudomonadales</taxon>
        <taxon>Pseudomonadaceae</taxon>
        <taxon>Pseudomonas</taxon>
    </lineage>
</organism>
<dbReference type="RefSeq" id="WP_145140713.1">
    <property type="nucleotide sequence ID" value="NZ_VLKY01000005.1"/>
</dbReference>
<dbReference type="InterPro" id="IPR010374">
    <property type="entry name" value="DUF969"/>
</dbReference>
<keyword evidence="1" id="KW-0472">Membrane</keyword>
<comment type="caution">
    <text evidence="2">The sequence shown here is derived from an EMBL/GenBank/DDBJ whole genome shotgun (WGS) entry which is preliminary data.</text>
</comment>
<evidence type="ECO:0000256" key="1">
    <source>
        <dbReference type="SAM" id="Phobius"/>
    </source>
</evidence>
<dbReference type="Pfam" id="PF06149">
    <property type="entry name" value="DUF969"/>
    <property type="match status" value="1"/>
</dbReference>
<keyword evidence="1" id="KW-0812">Transmembrane</keyword>
<keyword evidence="3" id="KW-1185">Reference proteome</keyword>
<evidence type="ECO:0000313" key="3">
    <source>
        <dbReference type="Proteomes" id="UP000316905"/>
    </source>
</evidence>
<dbReference type="OrthoDB" id="80065at2"/>
<dbReference type="EMBL" id="VLKY01000005">
    <property type="protein sequence ID" value="TWI54811.1"/>
    <property type="molecule type" value="Genomic_DNA"/>
</dbReference>
<dbReference type="AlphaFoldDB" id="A0A562QDI7"/>
<keyword evidence="1" id="KW-1133">Transmembrane helix</keyword>
<protein>
    <submittedName>
        <fullName evidence="2">Putative membrane protein</fullName>
    </submittedName>
</protein>
<feature type="transmembrane region" description="Helical" evidence="1">
    <location>
        <begin position="196"/>
        <end position="216"/>
    </location>
</feature>
<reference evidence="2 3" key="1">
    <citation type="journal article" date="2015" name="Stand. Genomic Sci.">
        <title>Genomic Encyclopedia of Bacterial and Archaeal Type Strains, Phase III: the genomes of soil and plant-associated and newly described type strains.</title>
        <authorList>
            <person name="Whitman W.B."/>
            <person name="Woyke T."/>
            <person name="Klenk H.P."/>
            <person name="Zhou Y."/>
            <person name="Lilburn T.G."/>
            <person name="Beck B.J."/>
            <person name="De Vos P."/>
            <person name="Vandamme P."/>
            <person name="Eisen J.A."/>
            <person name="Garrity G."/>
            <person name="Hugenholtz P."/>
            <person name="Kyrpides N.C."/>
        </authorList>
    </citation>
    <scope>NUCLEOTIDE SEQUENCE [LARGE SCALE GENOMIC DNA]</scope>
    <source>
        <strain evidence="2 3">CGMCC 1.6858</strain>
    </source>
</reference>